<evidence type="ECO:0000313" key="3">
    <source>
        <dbReference type="Proteomes" id="UP000000763"/>
    </source>
</evidence>
<protein>
    <submittedName>
        <fullName evidence="2">Os03g0195900 protein</fullName>
    </submittedName>
</protein>
<reference evidence="3" key="2">
    <citation type="journal article" date="2008" name="Nucleic Acids Res.">
        <title>The rice annotation project database (RAP-DB): 2008 update.</title>
        <authorList>
            <consortium name="The rice annotation project (RAP)"/>
        </authorList>
    </citation>
    <scope>GENOME REANNOTATION</scope>
    <source>
        <strain evidence="3">cv. Nipponbare</strain>
    </source>
</reference>
<sequence length="107" mass="11930">MVMAAPAMNPTMAAWDKNSMINPSLQQSTISLYGSHSPEESERCLGDPSEERCSEGQPGVLFLILLGIKLILEESAKQQRNDGHWTNGYIPGTSHHRVYQRRYEAAV</sequence>
<evidence type="ECO:0000313" key="2">
    <source>
        <dbReference type="EMBL" id="BAF11174.1"/>
    </source>
</evidence>
<gene>
    <name evidence="2" type="ordered locus">Os03g0195900</name>
</gene>
<dbReference type="AlphaFoldDB" id="Q0DUB4"/>
<reference evidence="2 3" key="1">
    <citation type="journal article" date="2005" name="Nature">
        <title>The map-based sequence of the rice genome.</title>
        <authorList>
            <consortium name="International rice genome sequencing project (IRGSP)"/>
            <person name="Matsumoto T."/>
            <person name="Wu J."/>
            <person name="Kanamori H."/>
            <person name="Katayose Y."/>
            <person name="Fujisawa M."/>
            <person name="Namiki N."/>
            <person name="Mizuno H."/>
            <person name="Yamamoto K."/>
            <person name="Antonio B.A."/>
            <person name="Baba T."/>
            <person name="Sakata K."/>
            <person name="Nagamura Y."/>
            <person name="Aoki H."/>
            <person name="Arikawa K."/>
            <person name="Arita K."/>
            <person name="Bito T."/>
            <person name="Chiden Y."/>
            <person name="Fujitsuka N."/>
            <person name="Fukunaka R."/>
            <person name="Hamada M."/>
            <person name="Harada C."/>
            <person name="Hayashi A."/>
            <person name="Hijishita S."/>
            <person name="Honda M."/>
            <person name="Hosokawa S."/>
            <person name="Ichikawa Y."/>
            <person name="Idonuma A."/>
            <person name="Iijima M."/>
            <person name="Ikeda M."/>
            <person name="Ikeno M."/>
            <person name="Ito K."/>
            <person name="Ito S."/>
            <person name="Ito T."/>
            <person name="Ito Y."/>
            <person name="Ito Y."/>
            <person name="Iwabuchi A."/>
            <person name="Kamiya K."/>
            <person name="Karasawa W."/>
            <person name="Kurita K."/>
            <person name="Katagiri S."/>
            <person name="Kikuta A."/>
            <person name="Kobayashi H."/>
            <person name="Kobayashi N."/>
            <person name="Machita K."/>
            <person name="Maehara T."/>
            <person name="Masukawa M."/>
            <person name="Mizubayashi T."/>
            <person name="Mukai Y."/>
            <person name="Nagasaki H."/>
            <person name="Nagata Y."/>
            <person name="Naito S."/>
            <person name="Nakashima M."/>
            <person name="Nakama Y."/>
            <person name="Nakamichi Y."/>
            <person name="Nakamura M."/>
            <person name="Meguro A."/>
            <person name="Negishi M."/>
            <person name="Ohta I."/>
            <person name="Ohta T."/>
            <person name="Okamoto M."/>
            <person name="Ono N."/>
            <person name="Saji S."/>
            <person name="Sakaguchi M."/>
            <person name="Sakai K."/>
            <person name="Shibata M."/>
            <person name="Shimokawa T."/>
            <person name="Song J."/>
            <person name="Takazaki Y."/>
            <person name="Terasawa K."/>
            <person name="Tsugane M."/>
            <person name="Tsuji K."/>
            <person name="Ueda S."/>
            <person name="Waki K."/>
            <person name="Yamagata H."/>
            <person name="Yamamoto M."/>
            <person name="Yamamoto S."/>
            <person name="Yamane H."/>
            <person name="Yoshiki S."/>
            <person name="Yoshihara R."/>
            <person name="Yukawa K."/>
            <person name="Zhong H."/>
            <person name="Yano M."/>
            <person name="Yuan Q."/>
            <person name="Ouyang S."/>
            <person name="Liu J."/>
            <person name="Jones K.M."/>
            <person name="Gansberger K."/>
            <person name="Moffat K."/>
            <person name="Hill J."/>
            <person name="Bera J."/>
            <person name="Fadrosh D."/>
            <person name="Jin S."/>
            <person name="Johri S."/>
            <person name="Kim M."/>
            <person name="Overton L."/>
            <person name="Reardon M."/>
            <person name="Tsitrin T."/>
            <person name="Vuong H."/>
            <person name="Weaver B."/>
            <person name="Ciecko A."/>
            <person name="Tallon L."/>
            <person name="Jackson J."/>
            <person name="Pai G."/>
            <person name="Aken S.V."/>
            <person name="Utterback T."/>
            <person name="Reidmuller S."/>
            <person name="Feldblyum T."/>
            <person name="Hsiao J."/>
            <person name="Zismann V."/>
            <person name="Iobst S."/>
            <person name="de Vazeille A.R."/>
            <person name="Buell C.R."/>
            <person name="Ying K."/>
            <person name="Li Y."/>
            <person name="Lu T."/>
            <person name="Huang Y."/>
            <person name="Zhao Q."/>
            <person name="Feng Q."/>
            <person name="Zhang L."/>
            <person name="Zhu J."/>
            <person name="Weng Q."/>
            <person name="Mu J."/>
            <person name="Lu Y."/>
            <person name="Fan D."/>
            <person name="Liu Y."/>
            <person name="Guan J."/>
            <person name="Zhang Y."/>
            <person name="Yu S."/>
            <person name="Liu X."/>
            <person name="Zhang Y."/>
            <person name="Hong G."/>
            <person name="Han B."/>
            <person name="Choisne N."/>
            <person name="Demange N."/>
            <person name="Orjeda G."/>
            <person name="Samain S."/>
            <person name="Cattolico L."/>
            <person name="Pelletier E."/>
            <person name="Couloux A."/>
            <person name="Segurens B."/>
            <person name="Wincker P."/>
            <person name="D'Hont A."/>
            <person name="Scarpelli C."/>
            <person name="Weissenbach J."/>
            <person name="Salanoubat M."/>
            <person name="Quetier F."/>
            <person name="Yu Y."/>
            <person name="Kim H.R."/>
            <person name="Rambo T."/>
            <person name="Currie J."/>
            <person name="Collura K."/>
            <person name="Luo M."/>
            <person name="Yang T."/>
            <person name="Ammiraju J.S.S."/>
            <person name="Engler F."/>
            <person name="Soderlund C."/>
            <person name="Wing R.A."/>
            <person name="Palmer L.E."/>
            <person name="de la Bastide M."/>
            <person name="Spiegel L."/>
            <person name="Nascimento L."/>
            <person name="Zutavern T."/>
            <person name="O'Shaughnessy A."/>
            <person name="Dike S."/>
            <person name="Dedhia N."/>
            <person name="Preston R."/>
            <person name="Balija V."/>
            <person name="McCombie W.R."/>
            <person name="Chow T."/>
            <person name="Chen H."/>
            <person name="Chung M."/>
            <person name="Chen C."/>
            <person name="Shaw J."/>
            <person name="Wu H."/>
            <person name="Hsiao K."/>
            <person name="Chao Y."/>
            <person name="Chu M."/>
            <person name="Cheng C."/>
            <person name="Hour A."/>
            <person name="Lee P."/>
            <person name="Lin S."/>
            <person name="Lin Y."/>
            <person name="Liou J."/>
            <person name="Liu S."/>
            <person name="Hsing Y."/>
            <person name="Raghuvanshi S."/>
            <person name="Mohanty A."/>
            <person name="Bharti A.K."/>
            <person name="Gaur A."/>
            <person name="Gupta V."/>
            <person name="Kumar D."/>
            <person name="Ravi V."/>
            <person name="Vij S."/>
            <person name="Kapur A."/>
            <person name="Khurana P."/>
            <person name="Khurana P."/>
            <person name="Khurana J.P."/>
            <person name="Tyagi A.K."/>
            <person name="Gaikwad K."/>
            <person name="Singh A."/>
            <person name="Dalal V."/>
            <person name="Srivastava S."/>
            <person name="Dixit A."/>
            <person name="Pal A.K."/>
            <person name="Ghazi I.A."/>
            <person name="Yadav M."/>
            <person name="Pandit A."/>
            <person name="Bhargava A."/>
            <person name="Sureshbabu K."/>
            <person name="Batra K."/>
            <person name="Sharma T.R."/>
            <person name="Mohapatra T."/>
            <person name="Singh N.K."/>
            <person name="Messing J."/>
            <person name="Nelson A.B."/>
            <person name="Fuks G."/>
            <person name="Kavchok S."/>
            <person name="Keizer G."/>
            <person name="Linton E."/>
            <person name="Llaca V."/>
            <person name="Song R."/>
            <person name="Tanyolac B."/>
            <person name="Young S."/>
            <person name="Ho-Il K."/>
            <person name="Hahn J.H."/>
            <person name="Sangsakoo G."/>
            <person name="Vanavichit A."/>
            <person name="de Mattos Luiz.A.T."/>
            <person name="Zimmer P.D."/>
            <person name="Malone G."/>
            <person name="Dellagostin O."/>
            <person name="de Oliveira A.C."/>
            <person name="Bevan M."/>
            <person name="Bancroft I."/>
            <person name="Minx P."/>
            <person name="Cordum H."/>
            <person name="Wilson R."/>
            <person name="Cheng Z."/>
            <person name="Jin W."/>
            <person name="Jiang J."/>
            <person name="Leong S.A."/>
            <person name="Iwama H."/>
            <person name="Gojobori T."/>
            <person name="Itoh T."/>
            <person name="Niimura Y."/>
            <person name="Fujii Y."/>
            <person name="Habara T."/>
            <person name="Sakai H."/>
            <person name="Sato Y."/>
            <person name="Wilson G."/>
            <person name="Kumar K."/>
            <person name="McCouch S."/>
            <person name="Juretic N."/>
            <person name="Hoen D."/>
            <person name="Wright S."/>
            <person name="Bruskiewich R."/>
            <person name="Bureau T."/>
            <person name="Miyao A."/>
            <person name="Hirochika H."/>
            <person name="Nishikawa T."/>
            <person name="Kadowaki K."/>
            <person name="Sugiura M."/>
            <person name="Burr B."/>
            <person name="Sasaki T."/>
        </authorList>
    </citation>
    <scope>NUCLEOTIDE SEQUENCE [LARGE SCALE GENOMIC DNA]</scope>
    <source>
        <strain evidence="3">cv. Nipponbare</strain>
    </source>
</reference>
<name>Q0DUB4_ORYSJ</name>
<dbReference type="KEGG" id="dosa:Os03g0195900"/>
<accession>Q0DUB4</accession>
<dbReference type="EMBL" id="AP008209">
    <property type="protein sequence ID" value="BAF11174.1"/>
    <property type="molecule type" value="Genomic_DNA"/>
</dbReference>
<proteinExistence type="predicted"/>
<evidence type="ECO:0000256" key="1">
    <source>
        <dbReference type="SAM" id="MobiDB-lite"/>
    </source>
</evidence>
<feature type="region of interest" description="Disordered" evidence="1">
    <location>
        <begin position="33"/>
        <end position="53"/>
    </location>
</feature>
<organism evidence="2 3">
    <name type="scientific">Oryza sativa subsp. japonica</name>
    <name type="common">Rice</name>
    <dbReference type="NCBI Taxonomy" id="39947"/>
    <lineage>
        <taxon>Eukaryota</taxon>
        <taxon>Viridiplantae</taxon>
        <taxon>Streptophyta</taxon>
        <taxon>Embryophyta</taxon>
        <taxon>Tracheophyta</taxon>
        <taxon>Spermatophyta</taxon>
        <taxon>Magnoliopsida</taxon>
        <taxon>Liliopsida</taxon>
        <taxon>Poales</taxon>
        <taxon>Poaceae</taxon>
        <taxon>BOP clade</taxon>
        <taxon>Oryzoideae</taxon>
        <taxon>Oryzeae</taxon>
        <taxon>Oryzinae</taxon>
        <taxon>Oryza</taxon>
        <taxon>Oryza sativa</taxon>
    </lineage>
</organism>
<feature type="compositionally biased region" description="Basic and acidic residues" evidence="1">
    <location>
        <begin position="37"/>
        <end position="53"/>
    </location>
</feature>
<dbReference type="Proteomes" id="UP000000763">
    <property type="component" value="Chromosome 3"/>
</dbReference>